<reference evidence="2" key="1">
    <citation type="submission" date="2014-12" db="EMBL/GenBank/DDBJ databases">
        <title>Insight into the proteome of Arion vulgaris.</title>
        <authorList>
            <person name="Aradska J."/>
            <person name="Bulat T."/>
            <person name="Smidak R."/>
            <person name="Sarate P."/>
            <person name="Gangsoo J."/>
            <person name="Sialana F."/>
            <person name="Bilban M."/>
            <person name="Lubec G."/>
        </authorList>
    </citation>
    <scope>NUCLEOTIDE SEQUENCE</scope>
    <source>
        <tissue evidence="2">Skin</tissue>
    </source>
</reference>
<evidence type="ECO:0000256" key="1">
    <source>
        <dbReference type="SAM" id="MobiDB-lite"/>
    </source>
</evidence>
<name>A0A0B7BED2_9EUPU</name>
<feature type="region of interest" description="Disordered" evidence="1">
    <location>
        <begin position="1"/>
        <end position="27"/>
    </location>
</feature>
<accession>A0A0B7BED2</accession>
<protein>
    <submittedName>
        <fullName evidence="2">Uncharacterized protein</fullName>
    </submittedName>
</protein>
<dbReference type="AlphaFoldDB" id="A0A0B7BED2"/>
<gene>
    <name evidence="2" type="primary">ORF182374</name>
</gene>
<dbReference type="EMBL" id="HACG01044478">
    <property type="protein sequence ID" value="CEK91343.1"/>
    <property type="molecule type" value="Transcribed_RNA"/>
</dbReference>
<sequence>MLSLRTGHSQLRSRDSEPQDRTQSTLQPGLSKAKLIIICASDYVHENVGVGAHLCHQQMEKSLRVYTVYG</sequence>
<evidence type="ECO:0000313" key="2">
    <source>
        <dbReference type="EMBL" id="CEK91343.1"/>
    </source>
</evidence>
<proteinExistence type="predicted"/>
<organism evidence="2">
    <name type="scientific">Arion vulgaris</name>
    <dbReference type="NCBI Taxonomy" id="1028688"/>
    <lineage>
        <taxon>Eukaryota</taxon>
        <taxon>Metazoa</taxon>
        <taxon>Spiralia</taxon>
        <taxon>Lophotrochozoa</taxon>
        <taxon>Mollusca</taxon>
        <taxon>Gastropoda</taxon>
        <taxon>Heterobranchia</taxon>
        <taxon>Euthyneura</taxon>
        <taxon>Panpulmonata</taxon>
        <taxon>Eupulmonata</taxon>
        <taxon>Stylommatophora</taxon>
        <taxon>Helicina</taxon>
        <taxon>Arionoidea</taxon>
        <taxon>Arionidae</taxon>
        <taxon>Arion</taxon>
    </lineage>
</organism>
<feature type="compositionally biased region" description="Polar residues" evidence="1">
    <location>
        <begin position="1"/>
        <end position="10"/>
    </location>
</feature>